<organism evidence="1 2">
    <name type="scientific">Armillaria tabescens</name>
    <name type="common">Ringless honey mushroom</name>
    <name type="synonym">Agaricus tabescens</name>
    <dbReference type="NCBI Taxonomy" id="1929756"/>
    <lineage>
        <taxon>Eukaryota</taxon>
        <taxon>Fungi</taxon>
        <taxon>Dikarya</taxon>
        <taxon>Basidiomycota</taxon>
        <taxon>Agaricomycotina</taxon>
        <taxon>Agaricomycetes</taxon>
        <taxon>Agaricomycetidae</taxon>
        <taxon>Agaricales</taxon>
        <taxon>Marasmiineae</taxon>
        <taxon>Physalacriaceae</taxon>
        <taxon>Desarmillaria</taxon>
    </lineage>
</organism>
<dbReference type="RefSeq" id="XP_060321888.1">
    <property type="nucleotide sequence ID" value="XM_060466549.1"/>
</dbReference>
<reference evidence="1" key="1">
    <citation type="submission" date="2023-06" db="EMBL/GenBank/DDBJ databases">
        <authorList>
            <consortium name="Lawrence Berkeley National Laboratory"/>
            <person name="Ahrendt S."/>
            <person name="Sahu N."/>
            <person name="Indic B."/>
            <person name="Wong-Bajracharya J."/>
            <person name="Merenyi Z."/>
            <person name="Ke H.-M."/>
            <person name="Monk M."/>
            <person name="Kocsube S."/>
            <person name="Drula E."/>
            <person name="Lipzen A."/>
            <person name="Balint B."/>
            <person name="Henrissat B."/>
            <person name="Andreopoulos B."/>
            <person name="Martin F.M."/>
            <person name="Harder C.B."/>
            <person name="Rigling D."/>
            <person name="Ford K.L."/>
            <person name="Foster G.D."/>
            <person name="Pangilinan J."/>
            <person name="Papanicolaou A."/>
            <person name="Barry K."/>
            <person name="LaButti K."/>
            <person name="Viragh M."/>
            <person name="Koriabine M."/>
            <person name="Yan M."/>
            <person name="Riley R."/>
            <person name="Champramary S."/>
            <person name="Plett K.L."/>
            <person name="Tsai I.J."/>
            <person name="Slot J."/>
            <person name="Sipos G."/>
            <person name="Plett J."/>
            <person name="Nagy L.G."/>
            <person name="Grigoriev I.V."/>
        </authorList>
    </citation>
    <scope>NUCLEOTIDE SEQUENCE</scope>
    <source>
        <strain evidence="1">CCBAS 213</strain>
    </source>
</reference>
<accession>A0AA39J2U5</accession>
<evidence type="ECO:0000313" key="2">
    <source>
        <dbReference type="Proteomes" id="UP001175211"/>
    </source>
</evidence>
<feature type="non-terminal residue" evidence="1">
    <location>
        <position position="73"/>
    </location>
</feature>
<protein>
    <recommendedName>
        <fullName evidence="3">UvrD-like helicase C-terminal domain-containing protein</fullName>
    </recommendedName>
</protein>
<evidence type="ECO:0000313" key="1">
    <source>
        <dbReference type="EMBL" id="KAK0435100.1"/>
    </source>
</evidence>
<comment type="caution">
    <text evidence="1">The sequence shown here is derived from an EMBL/GenBank/DDBJ whole genome shotgun (WGS) entry which is preliminary data.</text>
</comment>
<dbReference type="GeneID" id="85350097"/>
<evidence type="ECO:0008006" key="3">
    <source>
        <dbReference type="Google" id="ProtNLM"/>
    </source>
</evidence>
<sequence length="73" mass="8188">MTAHKSQGRTLSHAIIDISSCTGTEAPYVMASRVKSLDGLLVIRWFPEGKIQVRPSQDLRLENTRLHILSQQT</sequence>
<proteinExistence type="predicted"/>
<dbReference type="Proteomes" id="UP001175211">
    <property type="component" value="Unassembled WGS sequence"/>
</dbReference>
<name>A0AA39J2U5_ARMTA</name>
<gene>
    <name evidence="1" type="ORF">EV420DRAFT_1232332</name>
</gene>
<dbReference type="EMBL" id="JAUEPS010000162">
    <property type="protein sequence ID" value="KAK0435100.1"/>
    <property type="molecule type" value="Genomic_DNA"/>
</dbReference>
<dbReference type="AlphaFoldDB" id="A0AA39J2U5"/>
<keyword evidence="2" id="KW-1185">Reference proteome</keyword>